<evidence type="ECO:0000313" key="1">
    <source>
        <dbReference type="EMBL" id="OGF31161.1"/>
    </source>
</evidence>
<accession>A0A1F5SY46</accession>
<protein>
    <submittedName>
        <fullName evidence="1">Uncharacterized protein</fullName>
    </submittedName>
</protein>
<dbReference type="AlphaFoldDB" id="A0A1F5SY46"/>
<proteinExistence type="predicted"/>
<dbReference type="Proteomes" id="UP000176915">
    <property type="component" value="Unassembled WGS sequence"/>
</dbReference>
<evidence type="ECO:0000313" key="2">
    <source>
        <dbReference type="Proteomes" id="UP000176915"/>
    </source>
</evidence>
<reference evidence="1 2" key="1">
    <citation type="journal article" date="2016" name="Nat. Commun.">
        <title>Thousands of microbial genomes shed light on interconnected biogeochemical processes in an aquifer system.</title>
        <authorList>
            <person name="Anantharaman K."/>
            <person name="Brown C.T."/>
            <person name="Hug L.A."/>
            <person name="Sharon I."/>
            <person name="Castelle C.J."/>
            <person name="Probst A.J."/>
            <person name="Thomas B.C."/>
            <person name="Singh A."/>
            <person name="Wilkins M.J."/>
            <person name="Karaoz U."/>
            <person name="Brodie E.L."/>
            <person name="Williams K.H."/>
            <person name="Hubbard S.S."/>
            <person name="Banfield J.F."/>
        </authorList>
    </citation>
    <scope>NUCLEOTIDE SEQUENCE [LARGE SCALE GENOMIC DNA]</scope>
</reference>
<sequence length="117" mass="14192">MKDFFDRPDLKPGAKLEMGEFDGVLFNEWFSYDFIFKDGKTMPEKYYYDNPSKLPRHTLKIYEYLQDNFYSFFKILEVNMGHNMLLKNLRDNKEYRVMEYKATLAARPGFIWPTGWQ</sequence>
<organism evidence="1 2">
    <name type="scientific">Candidatus Falkowbacteria bacterium RIFCSPLOWO2_12_FULL_45_13</name>
    <dbReference type="NCBI Taxonomy" id="1797991"/>
    <lineage>
        <taxon>Bacteria</taxon>
        <taxon>Candidatus Falkowiibacteriota</taxon>
    </lineage>
</organism>
<dbReference type="EMBL" id="MFFY01000029">
    <property type="protein sequence ID" value="OGF31161.1"/>
    <property type="molecule type" value="Genomic_DNA"/>
</dbReference>
<name>A0A1F5SY46_9BACT</name>
<gene>
    <name evidence="1" type="ORF">A3H09_00150</name>
</gene>
<comment type="caution">
    <text evidence="1">The sequence shown here is derived from an EMBL/GenBank/DDBJ whole genome shotgun (WGS) entry which is preliminary data.</text>
</comment>